<evidence type="ECO:0000313" key="9">
    <source>
        <dbReference type="Proteomes" id="UP000015241"/>
    </source>
</evidence>
<dbReference type="GO" id="GO:0045944">
    <property type="term" value="P:positive regulation of transcription by RNA polymerase II"/>
    <property type="evidence" value="ECO:0007669"/>
    <property type="project" value="TreeGrafter"/>
</dbReference>
<dbReference type="PANTHER" id="PTHR47540">
    <property type="entry name" value="THIAMINE REPRESSIBLE GENES REGULATORY PROTEIN THI5"/>
    <property type="match status" value="1"/>
</dbReference>
<protein>
    <recommendedName>
        <fullName evidence="7">Zn(2)-C6 fungal-type domain-containing protein</fullName>
    </recommendedName>
</protein>
<dbReference type="PROSITE" id="PS00463">
    <property type="entry name" value="ZN2_CY6_FUNGAL_1"/>
    <property type="match status" value="1"/>
</dbReference>
<dbReference type="PRINTS" id="PR00755">
    <property type="entry name" value="AFLATOXINBRP"/>
</dbReference>
<dbReference type="SUPFAM" id="SSF57701">
    <property type="entry name" value="Zn2/Cys6 DNA-binding domain"/>
    <property type="match status" value="1"/>
</dbReference>
<feature type="region of interest" description="Disordered" evidence="6">
    <location>
        <begin position="235"/>
        <end position="330"/>
    </location>
</feature>
<comment type="subcellular location">
    <subcellularLocation>
        <location evidence="1">Nucleus</location>
    </subcellularLocation>
</comment>
<evidence type="ECO:0000256" key="1">
    <source>
        <dbReference type="ARBA" id="ARBA00004123"/>
    </source>
</evidence>
<dbReference type="CDD" id="cd00067">
    <property type="entry name" value="GAL4"/>
    <property type="match status" value="1"/>
</dbReference>
<evidence type="ECO:0000313" key="8">
    <source>
        <dbReference type="EMBL" id="EPS95841.1"/>
    </source>
</evidence>
<dbReference type="PROSITE" id="PS50048">
    <property type="entry name" value="ZN2_CY6_FUNGAL_2"/>
    <property type="match status" value="1"/>
</dbReference>
<dbReference type="HOGENOM" id="CLU_523774_0_0_1"/>
<gene>
    <name evidence="8" type="ORF">FOMPIDRAFT_100457</name>
</gene>
<sequence>MSSQISMDDYSPYHKEQLSMELAAATLAMQGVPPLASFQTLAGLDAFSPAAYHTTRHSIAAYPPSAYHYQDEQPEPYMPSALSGTNLALHDALTNAFLSGQIHQPRPPSPELHYPLRWPEADSCPSHYASENHLDQALTPSTSMFPHSYSVAPQITYQSLQDARHAASQPAWSVSGSLDPVTGVFQHMPEHPRVRTAQACEKCRARKAKCSGEHPSCQRCCSRGLLCEYAPERRMRGPNKKKRDGHSVERHEPELDEQRRGSVISITSTSSGTSDLDTYRFPQVPPAVHASVAMSRPESRVSLPHINSSQPPSPQRQVSKPHNLSVDIPPSPLRYPSGDAIGPASPPAEPQIIMGPPFTRRARPRPPPLHLGDAAFFDASAFMQRSTFTPDIPMQHPAGIEDTASTYAARRQSLPSYLVPGFAPTPPVFAAECLSQLSDNSHSRSNSTSEAPMTPFTVPDGGFDFGGELEYPDDMGAGYAPGQTLENIEESKEPNLVAVTVMNASPLEAHMSGDLFTEMQG</sequence>
<dbReference type="GO" id="GO:0043565">
    <property type="term" value="F:sequence-specific DNA binding"/>
    <property type="evidence" value="ECO:0007669"/>
    <property type="project" value="TreeGrafter"/>
</dbReference>
<feature type="compositionally biased region" description="Basic and acidic residues" evidence="6">
    <location>
        <begin position="245"/>
        <end position="260"/>
    </location>
</feature>
<proteinExistence type="predicted"/>
<dbReference type="SMART" id="SM00066">
    <property type="entry name" value="GAL4"/>
    <property type="match status" value="1"/>
</dbReference>
<keyword evidence="9" id="KW-1185">Reference proteome</keyword>
<dbReference type="Pfam" id="PF00172">
    <property type="entry name" value="Zn_clus"/>
    <property type="match status" value="1"/>
</dbReference>
<evidence type="ECO:0000259" key="7">
    <source>
        <dbReference type="PROSITE" id="PS50048"/>
    </source>
</evidence>
<keyword evidence="4" id="KW-0804">Transcription</keyword>
<dbReference type="GO" id="GO:0008270">
    <property type="term" value="F:zinc ion binding"/>
    <property type="evidence" value="ECO:0007669"/>
    <property type="project" value="InterPro"/>
</dbReference>
<dbReference type="AlphaFoldDB" id="S8DRD3"/>
<feature type="domain" description="Zn(2)-C6 fungal-type" evidence="7">
    <location>
        <begin position="199"/>
        <end position="229"/>
    </location>
</feature>
<keyword evidence="3" id="KW-0238">DNA-binding</keyword>
<dbReference type="EMBL" id="KE504199">
    <property type="protein sequence ID" value="EPS95841.1"/>
    <property type="molecule type" value="Genomic_DNA"/>
</dbReference>
<dbReference type="GO" id="GO:0005634">
    <property type="term" value="C:nucleus"/>
    <property type="evidence" value="ECO:0007669"/>
    <property type="project" value="UniProtKB-SubCell"/>
</dbReference>
<dbReference type="InterPro" id="IPR001138">
    <property type="entry name" value="Zn2Cys6_DnaBD"/>
</dbReference>
<dbReference type="InParanoid" id="S8DRD3"/>
<dbReference type="OrthoDB" id="2399539at2759"/>
<feature type="compositionally biased region" description="Low complexity" evidence="6">
    <location>
        <begin position="439"/>
        <end position="449"/>
    </location>
</feature>
<dbReference type="Proteomes" id="UP000015241">
    <property type="component" value="Unassembled WGS sequence"/>
</dbReference>
<keyword evidence="5" id="KW-0539">Nucleus</keyword>
<evidence type="ECO:0000256" key="3">
    <source>
        <dbReference type="ARBA" id="ARBA00023125"/>
    </source>
</evidence>
<dbReference type="eggNOG" id="ENOG502SFEH">
    <property type="taxonomic scope" value="Eukaryota"/>
</dbReference>
<dbReference type="PANTHER" id="PTHR47540:SF2">
    <property type="entry name" value="ZN(II)2CYS6 TRANSCRIPTION FACTOR (EUROFUNG)"/>
    <property type="match status" value="1"/>
</dbReference>
<feature type="region of interest" description="Disordered" evidence="6">
    <location>
        <begin position="439"/>
        <end position="470"/>
    </location>
</feature>
<dbReference type="Gene3D" id="4.10.240.10">
    <property type="entry name" value="Zn(2)-C6 fungal-type DNA-binding domain"/>
    <property type="match status" value="1"/>
</dbReference>
<evidence type="ECO:0000256" key="5">
    <source>
        <dbReference type="ARBA" id="ARBA00023242"/>
    </source>
</evidence>
<dbReference type="InterPro" id="IPR036864">
    <property type="entry name" value="Zn2-C6_fun-type_DNA-bd_sf"/>
</dbReference>
<reference evidence="8 9" key="1">
    <citation type="journal article" date="2012" name="Science">
        <title>The Paleozoic origin of enzymatic lignin decomposition reconstructed from 31 fungal genomes.</title>
        <authorList>
            <person name="Floudas D."/>
            <person name="Binder M."/>
            <person name="Riley R."/>
            <person name="Barry K."/>
            <person name="Blanchette R.A."/>
            <person name="Henrissat B."/>
            <person name="Martinez A.T."/>
            <person name="Otillar R."/>
            <person name="Spatafora J.W."/>
            <person name="Yadav J.S."/>
            <person name="Aerts A."/>
            <person name="Benoit I."/>
            <person name="Boyd A."/>
            <person name="Carlson A."/>
            <person name="Copeland A."/>
            <person name="Coutinho P.M."/>
            <person name="de Vries R.P."/>
            <person name="Ferreira P."/>
            <person name="Findley K."/>
            <person name="Foster B."/>
            <person name="Gaskell J."/>
            <person name="Glotzer D."/>
            <person name="Gorecki P."/>
            <person name="Heitman J."/>
            <person name="Hesse C."/>
            <person name="Hori C."/>
            <person name="Igarashi K."/>
            <person name="Jurgens J.A."/>
            <person name="Kallen N."/>
            <person name="Kersten P."/>
            <person name="Kohler A."/>
            <person name="Kuees U."/>
            <person name="Kumar T.K.A."/>
            <person name="Kuo A."/>
            <person name="LaButti K."/>
            <person name="Larrondo L.F."/>
            <person name="Lindquist E."/>
            <person name="Ling A."/>
            <person name="Lombard V."/>
            <person name="Lucas S."/>
            <person name="Lundell T."/>
            <person name="Martin R."/>
            <person name="McLaughlin D.J."/>
            <person name="Morgenstern I."/>
            <person name="Morin E."/>
            <person name="Murat C."/>
            <person name="Nagy L.G."/>
            <person name="Nolan M."/>
            <person name="Ohm R.A."/>
            <person name="Patyshakuliyeva A."/>
            <person name="Rokas A."/>
            <person name="Ruiz-Duenas F.J."/>
            <person name="Sabat G."/>
            <person name="Salamov A."/>
            <person name="Samejima M."/>
            <person name="Schmutz J."/>
            <person name="Slot J.C."/>
            <person name="St John F."/>
            <person name="Stenlid J."/>
            <person name="Sun H."/>
            <person name="Sun S."/>
            <person name="Syed K."/>
            <person name="Tsang A."/>
            <person name="Wiebenga A."/>
            <person name="Young D."/>
            <person name="Pisabarro A."/>
            <person name="Eastwood D.C."/>
            <person name="Martin F."/>
            <person name="Cullen D."/>
            <person name="Grigoriev I.V."/>
            <person name="Hibbett D.S."/>
        </authorList>
    </citation>
    <scope>NUCLEOTIDE SEQUENCE</scope>
    <source>
        <strain evidence="9">FP-58527</strain>
    </source>
</reference>
<evidence type="ECO:0000256" key="2">
    <source>
        <dbReference type="ARBA" id="ARBA00023015"/>
    </source>
</evidence>
<keyword evidence="2" id="KW-0805">Transcription regulation</keyword>
<accession>S8DRD3</accession>
<dbReference type="InterPro" id="IPR051711">
    <property type="entry name" value="Stress_Response_Reg"/>
</dbReference>
<feature type="compositionally biased region" description="Low complexity" evidence="6">
    <location>
        <begin position="261"/>
        <end position="274"/>
    </location>
</feature>
<dbReference type="GO" id="GO:0000981">
    <property type="term" value="F:DNA-binding transcription factor activity, RNA polymerase II-specific"/>
    <property type="evidence" value="ECO:0007669"/>
    <property type="project" value="InterPro"/>
</dbReference>
<organism evidence="8 9">
    <name type="scientific">Fomitopsis schrenkii</name>
    <name type="common">Brown rot fungus</name>
    <dbReference type="NCBI Taxonomy" id="2126942"/>
    <lineage>
        <taxon>Eukaryota</taxon>
        <taxon>Fungi</taxon>
        <taxon>Dikarya</taxon>
        <taxon>Basidiomycota</taxon>
        <taxon>Agaricomycotina</taxon>
        <taxon>Agaricomycetes</taxon>
        <taxon>Polyporales</taxon>
        <taxon>Fomitopsis</taxon>
    </lineage>
</organism>
<name>S8DRD3_FOMSC</name>
<evidence type="ECO:0000256" key="6">
    <source>
        <dbReference type="SAM" id="MobiDB-lite"/>
    </source>
</evidence>
<dbReference type="STRING" id="743788.S8DRD3"/>
<evidence type="ECO:0000256" key="4">
    <source>
        <dbReference type="ARBA" id="ARBA00023163"/>
    </source>
</evidence>